<name>A0A7Y6IA72_9ACTN</name>
<keyword evidence="2" id="KW-1185">Reference proteome</keyword>
<evidence type="ECO:0000313" key="1">
    <source>
        <dbReference type="EMBL" id="NUW34499.1"/>
    </source>
</evidence>
<protein>
    <submittedName>
        <fullName evidence="1">Uncharacterized protein</fullName>
    </submittedName>
</protein>
<dbReference type="RefSeq" id="WP_175591943.1">
    <property type="nucleotide sequence ID" value="NZ_JABWGN010000009.1"/>
</dbReference>
<proteinExistence type="predicted"/>
<dbReference type="EMBL" id="JABWGN010000009">
    <property type="protein sequence ID" value="NUW34499.1"/>
    <property type="molecule type" value="Genomic_DNA"/>
</dbReference>
<reference evidence="1 2" key="1">
    <citation type="submission" date="2020-06" db="EMBL/GenBank/DDBJ databases">
        <title>Nonomuraea sp. SMC257, a novel actinomycete isolated from soil.</title>
        <authorList>
            <person name="Chanama M."/>
        </authorList>
    </citation>
    <scope>NUCLEOTIDE SEQUENCE [LARGE SCALE GENOMIC DNA]</scope>
    <source>
        <strain evidence="1 2">SMC257</strain>
    </source>
</reference>
<sequence length="130" mass="13869">MGNRCTSEFWGRWKSGTPTGPACGSAGRVRGRCRRAATAALGHPRECRALYRELLPCSGRISVLSAVLCAGPVDWYLALPASAAGRRELAEEHLATLREPAGAAGLTWWHDRAASAGPPVHPSLRLVRNG</sequence>
<dbReference type="AlphaFoldDB" id="A0A7Y6IA72"/>
<evidence type="ECO:0000313" key="2">
    <source>
        <dbReference type="Proteomes" id="UP000586042"/>
    </source>
</evidence>
<accession>A0A7Y6IA72</accession>
<organism evidence="1 2">
    <name type="scientific">Nonomuraea montanisoli</name>
    <dbReference type="NCBI Taxonomy" id="2741721"/>
    <lineage>
        <taxon>Bacteria</taxon>
        <taxon>Bacillati</taxon>
        <taxon>Actinomycetota</taxon>
        <taxon>Actinomycetes</taxon>
        <taxon>Streptosporangiales</taxon>
        <taxon>Streptosporangiaceae</taxon>
        <taxon>Nonomuraea</taxon>
    </lineage>
</organism>
<comment type="caution">
    <text evidence="1">The sequence shown here is derived from an EMBL/GenBank/DDBJ whole genome shotgun (WGS) entry which is preliminary data.</text>
</comment>
<dbReference type="Proteomes" id="UP000586042">
    <property type="component" value="Unassembled WGS sequence"/>
</dbReference>
<gene>
    <name evidence="1" type="ORF">HTZ77_24100</name>
</gene>